<protein>
    <recommendedName>
        <fullName evidence="2">Protein kinase domain-containing protein</fullName>
    </recommendedName>
</protein>
<dbReference type="PANTHER" id="PTHR44329">
    <property type="entry name" value="SERINE/THREONINE-PROTEIN KINASE TNNI3K-RELATED"/>
    <property type="match status" value="1"/>
</dbReference>
<dbReference type="InterPro" id="IPR038765">
    <property type="entry name" value="Papain-like_cys_pep_sf"/>
</dbReference>
<name>A0AAE0LIB2_9CHLO</name>
<dbReference type="InterPro" id="IPR008266">
    <property type="entry name" value="Tyr_kinase_AS"/>
</dbReference>
<evidence type="ECO:0000256" key="1">
    <source>
        <dbReference type="SAM" id="MobiDB-lite"/>
    </source>
</evidence>
<dbReference type="InterPro" id="IPR000719">
    <property type="entry name" value="Prot_kinase_dom"/>
</dbReference>
<keyword evidence="4" id="KW-1185">Reference proteome</keyword>
<evidence type="ECO:0000259" key="2">
    <source>
        <dbReference type="PROSITE" id="PS50011"/>
    </source>
</evidence>
<feature type="region of interest" description="Disordered" evidence="1">
    <location>
        <begin position="656"/>
        <end position="679"/>
    </location>
</feature>
<feature type="region of interest" description="Disordered" evidence="1">
    <location>
        <begin position="106"/>
        <end position="127"/>
    </location>
</feature>
<organism evidence="3 4">
    <name type="scientific">Cymbomonas tetramitiformis</name>
    <dbReference type="NCBI Taxonomy" id="36881"/>
    <lineage>
        <taxon>Eukaryota</taxon>
        <taxon>Viridiplantae</taxon>
        <taxon>Chlorophyta</taxon>
        <taxon>Pyramimonadophyceae</taxon>
        <taxon>Pyramimonadales</taxon>
        <taxon>Pyramimonadaceae</taxon>
        <taxon>Cymbomonas</taxon>
    </lineage>
</organism>
<dbReference type="Pfam" id="PF14381">
    <property type="entry name" value="EDR1_CTR1_ARMC3_pept"/>
    <property type="match status" value="1"/>
</dbReference>
<feature type="compositionally biased region" description="Polar residues" evidence="1">
    <location>
        <begin position="109"/>
        <end position="127"/>
    </location>
</feature>
<dbReference type="Gene3D" id="1.10.510.10">
    <property type="entry name" value="Transferase(Phosphotransferase) domain 1"/>
    <property type="match status" value="1"/>
</dbReference>
<proteinExistence type="predicted"/>
<dbReference type="AlphaFoldDB" id="A0AAE0LIB2"/>
<dbReference type="Proteomes" id="UP001190700">
    <property type="component" value="Unassembled WGS sequence"/>
</dbReference>
<feature type="domain" description="Protein kinase" evidence="2">
    <location>
        <begin position="400"/>
        <end position="653"/>
    </location>
</feature>
<dbReference type="GO" id="GO:0004674">
    <property type="term" value="F:protein serine/threonine kinase activity"/>
    <property type="evidence" value="ECO:0007669"/>
    <property type="project" value="TreeGrafter"/>
</dbReference>
<dbReference type="EMBL" id="LGRX02001593">
    <property type="protein sequence ID" value="KAK3285875.1"/>
    <property type="molecule type" value="Genomic_DNA"/>
</dbReference>
<dbReference type="PROSITE" id="PS00109">
    <property type="entry name" value="PROTEIN_KINASE_TYR"/>
    <property type="match status" value="1"/>
</dbReference>
<evidence type="ECO:0000313" key="3">
    <source>
        <dbReference type="EMBL" id="KAK3285875.1"/>
    </source>
</evidence>
<dbReference type="InterPro" id="IPR055164">
    <property type="entry name" value="EDR1/CTR1/ARMC3-like_pept-like"/>
</dbReference>
<gene>
    <name evidence="3" type="ORF">CYMTET_6535</name>
</gene>
<dbReference type="InterPro" id="IPR011009">
    <property type="entry name" value="Kinase-like_dom_sf"/>
</dbReference>
<dbReference type="GO" id="GO:0005524">
    <property type="term" value="F:ATP binding"/>
    <property type="evidence" value="ECO:0007669"/>
    <property type="project" value="InterPro"/>
</dbReference>
<dbReference type="PROSITE" id="PS50011">
    <property type="entry name" value="PROTEIN_KINASE_DOM"/>
    <property type="match status" value="1"/>
</dbReference>
<evidence type="ECO:0000313" key="4">
    <source>
        <dbReference type="Proteomes" id="UP001190700"/>
    </source>
</evidence>
<dbReference type="SUPFAM" id="SSF56112">
    <property type="entry name" value="Protein kinase-like (PK-like)"/>
    <property type="match status" value="1"/>
</dbReference>
<dbReference type="SUPFAM" id="SSF54001">
    <property type="entry name" value="Cysteine proteinases"/>
    <property type="match status" value="1"/>
</dbReference>
<dbReference type="Gene3D" id="3.10.620.30">
    <property type="match status" value="1"/>
</dbReference>
<reference evidence="3 4" key="1">
    <citation type="journal article" date="2015" name="Genome Biol. Evol.">
        <title>Comparative Genomics of a Bacterivorous Green Alga Reveals Evolutionary Causalities and Consequences of Phago-Mixotrophic Mode of Nutrition.</title>
        <authorList>
            <person name="Burns J.A."/>
            <person name="Paasch A."/>
            <person name="Narechania A."/>
            <person name="Kim E."/>
        </authorList>
    </citation>
    <scope>NUCLEOTIDE SEQUENCE [LARGE SCALE GENOMIC DNA]</scope>
    <source>
        <strain evidence="3 4">PLY_AMNH</strain>
    </source>
</reference>
<dbReference type="Pfam" id="PF00069">
    <property type="entry name" value="Pkinase"/>
    <property type="match status" value="1"/>
</dbReference>
<sequence length="962" mass="108063">MESPQVSVLSALLELLECEEWPESDDLDSAETSRLAGILTVFLRDERGRNDFVALEDLLSSLQWNGSQFPSQEEWHALPGEVRRALGTAEVSRELGEIKLRETVKFQRHPSSTSTQTGTGVDAPTQTGVDAPLSYKYQTEHVLNFHDTLIRHSGYKASPNQEVMRVMTESFYDVGRQREFATLEALRKEPVDHAHREVILVDIGADKKLKRFLEERVEPEVRAISDVSKKFQRMSSFVAERLDGNGHGEGVTPVPRDSSEYCEAIMEKTNEEICTIRQETESNVIQLGDLKYGVCRHRAILFKLCCDYVGGIECKLVRGEILISDNMPGTSAHAWNEVKVSGRTLICDVLDAPGTLWDPARISKQVFFKKDDSSNTYRRRLAEEETYVPQWHICARDVVQEPNISLGRGGYGRVSRARYKERVVAYKEPNGTWDVEIWKSEISSMYKLRHGNIVILEGASIAPPFMIMEYMAGGSLQSAYRGLEFATENRRLEVLLDVAKGLQYLHSQSPPMVHRDLTPANILLSDRGAAKITDFGISRENAGSNGMTVQNVRNTGYVAPEGSYELGPQRRSTEKLDIYSFGVTAWELCAQRPPDKSPVHNGETWVHITPSVEVLDSATVSKGLNSFIKRCLDCSPQRRPTAEQLVRFLENSIGKGSTDGVQIPEGDGDDSISHEPPEGGQTTMISTQAGVSQLVNFIDFTALESRTQEQVPELAPPQEGEASKPVNIPLSFLTKTLPIKIRHGDLEEWNLAEPTMSNRDTQVLEGVVSEICVEYRYHSQTVAPERVHFILDELKKHHFGGVLLKYTTTDNLRTGESSLKLHMWFSAVTYENLASRVNHNAMPLLIYSSKDRLQYRVSECKLVYGSATIIPSLIPAAILKKQEKRKGDLLAVLREDYEMEIHPDITSISTIPANMRDTWPSEGIFQSMRSWYEQHLSPTKDESQSEQPTGFLRVLGGFLGIR</sequence>
<accession>A0AAE0LIB2</accession>
<comment type="caution">
    <text evidence="3">The sequence shown here is derived from an EMBL/GenBank/DDBJ whole genome shotgun (WGS) entry which is preliminary data.</text>
</comment>
<dbReference type="InterPro" id="IPR051681">
    <property type="entry name" value="Ser/Thr_Kinases-Pseudokinases"/>
</dbReference>